<dbReference type="AlphaFoldDB" id="A0A7N2MAI1"/>
<dbReference type="EMBL" id="LRBV02000008">
    <property type="status" value="NOT_ANNOTATED_CDS"/>
    <property type="molecule type" value="Genomic_DNA"/>
</dbReference>
<dbReference type="Pfam" id="PF00005">
    <property type="entry name" value="ABC_tran"/>
    <property type="match status" value="1"/>
</dbReference>
<comment type="subcellular location">
    <subcellularLocation>
        <location evidence="1">Membrane</location>
        <topology evidence="1">Multi-pass membrane protein</topology>
    </subcellularLocation>
</comment>
<dbReference type="PROSITE" id="PS50893">
    <property type="entry name" value="ABC_TRANSPORTER_2"/>
    <property type="match status" value="1"/>
</dbReference>
<dbReference type="Pfam" id="PF01061">
    <property type="entry name" value="ABC2_membrane"/>
    <property type="match status" value="1"/>
</dbReference>
<dbReference type="GeneID" id="115957970"/>
<dbReference type="PANTHER" id="PTHR48041">
    <property type="entry name" value="ABC TRANSPORTER G FAMILY MEMBER 28"/>
    <property type="match status" value="1"/>
</dbReference>
<dbReference type="InterPro" id="IPR003593">
    <property type="entry name" value="AAA+_ATPase"/>
</dbReference>
<accession>A0A7N2MAI1</accession>
<dbReference type="SUPFAM" id="SSF52540">
    <property type="entry name" value="P-loop containing nucleoside triphosphate hydrolases"/>
    <property type="match status" value="1"/>
</dbReference>
<feature type="domain" description="ABC transporter" evidence="9">
    <location>
        <begin position="15"/>
        <end position="272"/>
    </location>
</feature>
<proteinExistence type="predicted"/>
<dbReference type="InterPro" id="IPR017871">
    <property type="entry name" value="ABC_transporter-like_CS"/>
</dbReference>
<feature type="transmembrane region" description="Helical" evidence="8">
    <location>
        <begin position="585"/>
        <end position="608"/>
    </location>
</feature>
<dbReference type="KEGG" id="qlo:115957970"/>
<dbReference type="CDD" id="cd03213">
    <property type="entry name" value="ABCG_EPDR"/>
    <property type="match status" value="1"/>
</dbReference>
<reference evidence="10 11" key="1">
    <citation type="journal article" date="2016" name="G3 (Bethesda)">
        <title>First Draft Assembly and Annotation of the Genome of a California Endemic Oak Quercus lobata Nee (Fagaceae).</title>
        <authorList>
            <person name="Sork V.L."/>
            <person name="Fitz-Gibbon S.T."/>
            <person name="Puiu D."/>
            <person name="Crepeau M."/>
            <person name="Gugger P.F."/>
            <person name="Sherman R."/>
            <person name="Stevens K."/>
            <person name="Langley C.H."/>
            <person name="Pellegrini M."/>
            <person name="Salzberg S.L."/>
        </authorList>
    </citation>
    <scope>NUCLEOTIDE SEQUENCE [LARGE SCALE GENOMIC DNA]</scope>
    <source>
        <strain evidence="10 11">cv. SW786</strain>
    </source>
</reference>
<dbReference type="GO" id="GO:0005524">
    <property type="term" value="F:ATP binding"/>
    <property type="evidence" value="ECO:0007669"/>
    <property type="project" value="UniProtKB-KW"/>
</dbReference>
<keyword evidence="6 8" id="KW-1133">Transmembrane helix</keyword>
<evidence type="ECO:0000256" key="8">
    <source>
        <dbReference type="SAM" id="Phobius"/>
    </source>
</evidence>
<evidence type="ECO:0000259" key="9">
    <source>
        <dbReference type="PROSITE" id="PS50893"/>
    </source>
</evidence>
<evidence type="ECO:0000256" key="2">
    <source>
        <dbReference type="ARBA" id="ARBA00022448"/>
    </source>
</evidence>
<keyword evidence="4" id="KW-0547">Nucleotide-binding</keyword>
<evidence type="ECO:0000313" key="11">
    <source>
        <dbReference type="Proteomes" id="UP000594261"/>
    </source>
</evidence>
<organism evidence="10 11">
    <name type="scientific">Quercus lobata</name>
    <name type="common">Valley oak</name>
    <dbReference type="NCBI Taxonomy" id="97700"/>
    <lineage>
        <taxon>Eukaryota</taxon>
        <taxon>Viridiplantae</taxon>
        <taxon>Streptophyta</taxon>
        <taxon>Embryophyta</taxon>
        <taxon>Tracheophyta</taxon>
        <taxon>Spermatophyta</taxon>
        <taxon>Magnoliopsida</taxon>
        <taxon>eudicotyledons</taxon>
        <taxon>Gunneridae</taxon>
        <taxon>Pentapetalae</taxon>
        <taxon>rosids</taxon>
        <taxon>fabids</taxon>
        <taxon>Fagales</taxon>
        <taxon>Fagaceae</taxon>
        <taxon>Quercus</taxon>
    </lineage>
</organism>
<keyword evidence="7 8" id="KW-0472">Membrane</keyword>
<dbReference type="PANTHER" id="PTHR48041:SF53">
    <property type="entry name" value="ABC TRANSPORTER G FAMILY MEMBER 10"/>
    <property type="match status" value="1"/>
</dbReference>
<name>A0A7N2MAI1_QUELO</name>
<evidence type="ECO:0000256" key="7">
    <source>
        <dbReference type="ARBA" id="ARBA00023136"/>
    </source>
</evidence>
<dbReference type="GO" id="GO:0016887">
    <property type="term" value="F:ATP hydrolysis activity"/>
    <property type="evidence" value="ECO:0007669"/>
    <property type="project" value="InterPro"/>
</dbReference>
<sequence length="612" mass="68695">MELPVSGGRRIPYRIETKNVSYKLCGLFDELNWVCGFETPKRAPNKFILKGVNCEARPGEITAIAGPSGAGKTTLLEILAGKISPRKVSGQVLVNDWPIEAKIFRRISGYVTQDDALFPLLTVEETLMYSALLRLRGGRGEAAIRVKELMKELGLDHVAGSRIGGKSNRGISGGERRRVSIGVDLVHDPAVILIDEPTSGLDSASALHVLSLLRAMVVNQGKTIVLTIHQPGFRILELFDRIVLLSNGFVMHNGSLDLLEERLKLASHGIPPHVNVLEFAIDVIESLVIQTSETLIDQSNIEEHKDEVLKMRNVAYPNINGEGNLLFYPNSRLEEVLILGQRFCNNIFRTTQLFATRVIQALVAGLVLGTIFMNAGREQGEVALQTRIGFFAFSLTFLLSSTTEGLPIFLQERRILMNEISRGAYRVSSYIIANTLVFLPFLLMVGLLYTTPVYWLVGLKKDFNGFLYFSMVVWMVLLMSNSFVACFSALVPNFIMGNSVISGLMGSFFLFSGYFISKENIPSYWIFMHYLSLFKYPFECFMINEYGGEQGRTKCIQFVEGQCNLYGNGFLRQRDLKESQKWSNLAVMLGFIIGYRVLCFFILCFRCYKIRS</sequence>
<dbReference type="OMA" id="DYIIMIT"/>
<gene>
    <name evidence="10" type="primary">LOC115957970</name>
</gene>
<dbReference type="EnsemblPlants" id="QL08p026741:mrna">
    <property type="protein sequence ID" value="QL08p026741:mrna:CDS:1"/>
    <property type="gene ID" value="QL08p026741"/>
</dbReference>
<feature type="transmembrane region" description="Helical" evidence="8">
    <location>
        <begin position="431"/>
        <end position="455"/>
    </location>
</feature>
<keyword evidence="5" id="KW-0067">ATP-binding</keyword>
<dbReference type="Proteomes" id="UP000594261">
    <property type="component" value="Chromosome 8"/>
</dbReference>
<keyword evidence="3 8" id="KW-0812">Transmembrane</keyword>
<reference evidence="10" key="2">
    <citation type="submission" date="2021-01" db="UniProtKB">
        <authorList>
            <consortium name="EnsemblPlants"/>
        </authorList>
    </citation>
    <scope>IDENTIFICATION</scope>
</reference>
<feature type="transmembrane region" description="Helical" evidence="8">
    <location>
        <begin position="467"/>
        <end position="487"/>
    </location>
</feature>
<dbReference type="SMART" id="SM00382">
    <property type="entry name" value="AAA"/>
    <property type="match status" value="1"/>
</dbReference>
<evidence type="ECO:0000256" key="3">
    <source>
        <dbReference type="ARBA" id="ARBA00022692"/>
    </source>
</evidence>
<dbReference type="GO" id="GO:0140359">
    <property type="term" value="F:ABC-type transporter activity"/>
    <property type="evidence" value="ECO:0007669"/>
    <property type="project" value="InterPro"/>
</dbReference>
<dbReference type="PROSITE" id="PS00211">
    <property type="entry name" value="ABC_TRANSPORTER_1"/>
    <property type="match status" value="1"/>
</dbReference>
<dbReference type="InterPro" id="IPR013525">
    <property type="entry name" value="ABC2_TM"/>
</dbReference>
<feature type="transmembrane region" description="Helical" evidence="8">
    <location>
        <begin position="358"/>
        <end position="376"/>
    </location>
</feature>
<dbReference type="InterPro" id="IPR003439">
    <property type="entry name" value="ABC_transporter-like_ATP-bd"/>
</dbReference>
<keyword evidence="11" id="KW-1185">Reference proteome</keyword>
<feature type="transmembrane region" description="Helical" evidence="8">
    <location>
        <begin position="388"/>
        <end position="410"/>
    </location>
</feature>
<dbReference type="OrthoDB" id="66620at2759"/>
<dbReference type="RefSeq" id="XP_030932190.1">
    <property type="nucleotide sequence ID" value="XM_031076330.1"/>
</dbReference>
<dbReference type="Gramene" id="QL08p026741:mrna">
    <property type="protein sequence ID" value="QL08p026741:mrna:CDS:1"/>
    <property type="gene ID" value="QL08p026741"/>
</dbReference>
<dbReference type="InterPro" id="IPR027417">
    <property type="entry name" value="P-loop_NTPase"/>
</dbReference>
<evidence type="ECO:0000256" key="6">
    <source>
        <dbReference type="ARBA" id="ARBA00022989"/>
    </source>
</evidence>
<keyword evidence="2" id="KW-0813">Transport</keyword>
<evidence type="ECO:0000313" key="10">
    <source>
        <dbReference type="EnsemblPlants" id="QL08p026741:mrna:CDS:1"/>
    </source>
</evidence>
<evidence type="ECO:0000256" key="1">
    <source>
        <dbReference type="ARBA" id="ARBA00004141"/>
    </source>
</evidence>
<dbReference type="Gene3D" id="3.40.50.300">
    <property type="entry name" value="P-loop containing nucleotide triphosphate hydrolases"/>
    <property type="match status" value="1"/>
</dbReference>
<dbReference type="FunCoup" id="A0A7N2MAI1">
    <property type="interactions" value="54"/>
</dbReference>
<evidence type="ECO:0000256" key="5">
    <source>
        <dbReference type="ARBA" id="ARBA00022840"/>
    </source>
</evidence>
<evidence type="ECO:0000256" key="4">
    <source>
        <dbReference type="ARBA" id="ARBA00022741"/>
    </source>
</evidence>
<feature type="transmembrane region" description="Helical" evidence="8">
    <location>
        <begin position="494"/>
        <end position="516"/>
    </location>
</feature>
<dbReference type="FunFam" id="3.40.50.300:FF:001479">
    <property type="entry name" value="ABC transporter G family member 10"/>
    <property type="match status" value="1"/>
</dbReference>
<dbReference type="InterPro" id="IPR050352">
    <property type="entry name" value="ABCG_transporters"/>
</dbReference>
<dbReference type="GO" id="GO:0016020">
    <property type="term" value="C:membrane"/>
    <property type="evidence" value="ECO:0007669"/>
    <property type="project" value="UniProtKB-SubCell"/>
</dbReference>
<protein>
    <recommendedName>
        <fullName evidence="9">ABC transporter domain-containing protein</fullName>
    </recommendedName>
</protein>
<dbReference type="InParanoid" id="A0A7N2MAI1"/>